<dbReference type="Pfam" id="PF17668">
    <property type="entry name" value="Acetyltransf_17"/>
    <property type="match status" value="1"/>
</dbReference>
<dbReference type="InterPro" id="IPR041380">
    <property type="entry name" value="Acetyltransf_17"/>
</dbReference>
<dbReference type="RefSeq" id="WP_137248156.1">
    <property type="nucleotide sequence ID" value="NZ_SZQA01000016.1"/>
</dbReference>
<comment type="subunit">
    <text evidence="4">Homohexamer; trimer of dimers.</text>
</comment>
<evidence type="ECO:0000259" key="5">
    <source>
        <dbReference type="PROSITE" id="PS51186"/>
    </source>
</evidence>
<reference evidence="6 7" key="1">
    <citation type="submission" date="2019-04" db="EMBL/GenBank/DDBJ databases">
        <title>Herbidospora sp. NEAU-GS14.nov., a novel actinomycete isolated from soil.</title>
        <authorList>
            <person name="Han L."/>
        </authorList>
    </citation>
    <scope>NUCLEOTIDE SEQUENCE [LARGE SCALE GENOMIC DNA]</scope>
    <source>
        <strain evidence="6 7">NEAU-GS14</strain>
    </source>
</reference>
<dbReference type="EMBL" id="SZQA01000016">
    <property type="protein sequence ID" value="TKK87316.1"/>
    <property type="molecule type" value="Genomic_DNA"/>
</dbReference>
<comment type="caution">
    <text evidence="6">The sequence shown here is derived from an EMBL/GenBank/DDBJ whole genome shotgun (WGS) entry which is preliminary data.</text>
</comment>
<feature type="active site" description="Proton donor" evidence="4">
    <location>
        <position position="121"/>
    </location>
</feature>
<dbReference type="PANTHER" id="PTHR37817:SF1">
    <property type="entry name" value="N-ACETYLTRANSFERASE EIS"/>
    <property type="match status" value="1"/>
</dbReference>
<dbReference type="Pfam" id="PF13530">
    <property type="entry name" value="SCP2_2"/>
    <property type="match status" value="1"/>
</dbReference>
<dbReference type="InterPro" id="IPR000182">
    <property type="entry name" value="GNAT_dom"/>
</dbReference>
<protein>
    <submittedName>
        <fullName evidence="6">GNAT family N-acetyltransferase</fullName>
    </submittedName>
</protein>
<dbReference type="InterPro" id="IPR025559">
    <property type="entry name" value="Eis_dom"/>
</dbReference>
<dbReference type="GO" id="GO:0034069">
    <property type="term" value="F:aminoglycoside N-acetyltransferase activity"/>
    <property type="evidence" value="ECO:0007669"/>
    <property type="project" value="TreeGrafter"/>
</dbReference>
<evidence type="ECO:0000313" key="7">
    <source>
        <dbReference type="Proteomes" id="UP000308705"/>
    </source>
</evidence>
<dbReference type="OrthoDB" id="8399956at2"/>
<dbReference type="SUPFAM" id="SSF55729">
    <property type="entry name" value="Acyl-CoA N-acyltransferases (Nat)"/>
    <property type="match status" value="1"/>
</dbReference>
<dbReference type="Proteomes" id="UP000308705">
    <property type="component" value="Unassembled WGS sequence"/>
</dbReference>
<evidence type="ECO:0000256" key="2">
    <source>
        <dbReference type="ARBA" id="ARBA00022679"/>
    </source>
</evidence>
<feature type="domain" description="N-acetyltransferase" evidence="5">
    <location>
        <begin position="3"/>
        <end position="151"/>
    </location>
</feature>
<dbReference type="PANTHER" id="PTHR37817">
    <property type="entry name" value="N-ACETYLTRANSFERASE EIS"/>
    <property type="match status" value="1"/>
</dbReference>
<dbReference type="PROSITE" id="PS51186">
    <property type="entry name" value="GNAT"/>
    <property type="match status" value="1"/>
</dbReference>
<keyword evidence="3 4" id="KW-0012">Acyltransferase</keyword>
<evidence type="ECO:0000256" key="3">
    <source>
        <dbReference type="ARBA" id="ARBA00023315"/>
    </source>
</evidence>
<dbReference type="InterPro" id="IPR051554">
    <property type="entry name" value="Acetyltransferase_Eis"/>
</dbReference>
<dbReference type="InterPro" id="IPR016181">
    <property type="entry name" value="Acyl_CoA_acyltransferase"/>
</dbReference>
<keyword evidence="2 4" id="KW-0808">Transferase</keyword>
<organism evidence="6 7">
    <name type="scientific">Herbidospora galbida</name>
    <dbReference type="NCBI Taxonomy" id="2575442"/>
    <lineage>
        <taxon>Bacteria</taxon>
        <taxon>Bacillati</taxon>
        <taxon>Actinomycetota</taxon>
        <taxon>Actinomycetes</taxon>
        <taxon>Streptosporangiales</taxon>
        <taxon>Streptosporangiaceae</taxon>
        <taxon>Herbidospora</taxon>
    </lineage>
</organism>
<dbReference type="InterPro" id="IPR036527">
    <property type="entry name" value="SCP2_sterol-bd_dom_sf"/>
</dbReference>
<feature type="active site" description="Proton acceptor; via carboxylate" evidence="4">
    <location>
        <position position="407"/>
    </location>
</feature>
<dbReference type="Gene3D" id="3.40.630.30">
    <property type="match status" value="2"/>
</dbReference>
<feature type="binding site" evidence="4">
    <location>
        <begin position="88"/>
        <end position="93"/>
    </location>
    <ligand>
        <name>acetyl-CoA</name>
        <dbReference type="ChEBI" id="CHEBI:57288"/>
    </ligand>
</feature>
<feature type="binding site" evidence="4">
    <location>
        <begin position="80"/>
        <end position="82"/>
    </location>
    <ligand>
        <name>acetyl-CoA</name>
        <dbReference type="ChEBI" id="CHEBI:57288"/>
    </ligand>
</feature>
<gene>
    <name evidence="6" type="ORF">FDA94_17570</name>
</gene>
<dbReference type="Pfam" id="PF13527">
    <property type="entry name" value="Acetyltransf_9"/>
    <property type="match status" value="1"/>
</dbReference>
<dbReference type="HAMAP" id="MF_01812">
    <property type="entry name" value="Eis"/>
    <property type="match status" value="1"/>
</dbReference>
<dbReference type="CDD" id="cd04301">
    <property type="entry name" value="NAT_SF"/>
    <property type="match status" value="1"/>
</dbReference>
<accession>A0A4U3MHH5</accession>
<comment type="similarity">
    <text evidence="1 4">Belongs to the acetyltransferase Eis family.</text>
</comment>
<evidence type="ECO:0000256" key="4">
    <source>
        <dbReference type="HAMAP-Rule" id="MF_01812"/>
    </source>
</evidence>
<dbReference type="InterPro" id="IPR022902">
    <property type="entry name" value="NAcTrfase_Eis"/>
</dbReference>
<sequence length="407" mass="44871">MNHPIRPIAESEFPAALDLLDEAFVSSWAPGQIERFKGVTEFDRSLAAFDGDRMVGFTQVMSFDMTVPGGVLPVAGVSSVGVLASHRRRGVLSSLMRRQLADVHAKGEVFAALYASEAAIYGRYGYGRAVDNVFYTIPKHSSAFRADAPADPALRLRIEPPERAREDFVRLFDKVRPTRPGLYSRTAARWDATLADDENARGSAGRLRCVLAEDDDGVRGYALFRVKRAVTDHDVPDGEVLLQELFAVDPAAYAALWRSLLDRDLCSRVFAANRPLDDPVMHLLAEPRHLNAGTLDELWIRLVDVPGALTQRAYSAPVELVVEVDDDVCPWNAGRWRLSTAKQTCERTEDAPDLSLPVRILGAAYLGGRSLESYRLAGQIAEHREGAVRELSAAMSWSPLPWGGLVF</sequence>
<name>A0A4U3MHH5_9ACTN</name>
<keyword evidence="7" id="KW-1185">Reference proteome</keyword>
<dbReference type="Gene3D" id="3.30.1050.10">
    <property type="entry name" value="SCP2 sterol-binding domain"/>
    <property type="match status" value="1"/>
</dbReference>
<feature type="binding site" evidence="4">
    <location>
        <begin position="116"/>
        <end position="117"/>
    </location>
    <ligand>
        <name>acetyl-CoA</name>
        <dbReference type="ChEBI" id="CHEBI:57288"/>
    </ligand>
</feature>
<evidence type="ECO:0000313" key="6">
    <source>
        <dbReference type="EMBL" id="TKK87316.1"/>
    </source>
</evidence>
<dbReference type="NCBIfam" id="NF002367">
    <property type="entry name" value="PRK01346.1-4"/>
    <property type="match status" value="1"/>
</dbReference>
<proteinExistence type="inferred from homology"/>
<dbReference type="GO" id="GO:0030649">
    <property type="term" value="P:aminoglycoside antibiotic catabolic process"/>
    <property type="evidence" value="ECO:0007669"/>
    <property type="project" value="TreeGrafter"/>
</dbReference>
<dbReference type="SUPFAM" id="SSF55718">
    <property type="entry name" value="SCP-like"/>
    <property type="match status" value="1"/>
</dbReference>
<dbReference type="AlphaFoldDB" id="A0A4U3MHH5"/>
<evidence type="ECO:0000256" key="1">
    <source>
        <dbReference type="ARBA" id="ARBA00009213"/>
    </source>
</evidence>